<evidence type="ECO:0000313" key="5">
    <source>
        <dbReference type="Proteomes" id="UP000762676"/>
    </source>
</evidence>
<dbReference type="EMBL" id="BMAT01007716">
    <property type="protein sequence ID" value="GFR69617.1"/>
    <property type="molecule type" value="Genomic_DNA"/>
</dbReference>
<proteinExistence type="predicted"/>
<dbReference type="AlphaFoldDB" id="A0AAV4F8S6"/>
<evidence type="ECO:0000313" key="4">
    <source>
        <dbReference type="EMBL" id="GFR69617.1"/>
    </source>
</evidence>
<reference evidence="4 5" key="1">
    <citation type="journal article" date="2021" name="Elife">
        <title>Chloroplast acquisition without the gene transfer in kleptoplastic sea slugs, Plakobranchus ocellatus.</title>
        <authorList>
            <person name="Maeda T."/>
            <person name="Takahashi S."/>
            <person name="Yoshida T."/>
            <person name="Shimamura S."/>
            <person name="Takaki Y."/>
            <person name="Nagai Y."/>
            <person name="Toyoda A."/>
            <person name="Suzuki Y."/>
            <person name="Arimoto A."/>
            <person name="Ishii H."/>
            <person name="Satoh N."/>
            <person name="Nishiyama T."/>
            <person name="Hasebe M."/>
            <person name="Maruyama T."/>
            <person name="Minagawa J."/>
            <person name="Obokata J."/>
            <person name="Shigenobu S."/>
        </authorList>
    </citation>
    <scope>NUCLEOTIDE SEQUENCE [LARGE SCALE GENOMIC DNA]</scope>
</reference>
<evidence type="ECO:0000259" key="3">
    <source>
        <dbReference type="PROSITE" id="PS50127"/>
    </source>
</evidence>
<feature type="signal peptide" evidence="2">
    <location>
        <begin position="1"/>
        <end position="19"/>
    </location>
</feature>
<gene>
    <name evidence="4" type="ORF">ElyMa_003762000</name>
</gene>
<organism evidence="4 5">
    <name type="scientific">Elysia marginata</name>
    <dbReference type="NCBI Taxonomy" id="1093978"/>
    <lineage>
        <taxon>Eukaryota</taxon>
        <taxon>Metazoa</taxon>
        <taxon>Spiralia</taxon>
        <taxon>Lophotrochozoa</taxon>
        <taxon>Mollusca</taxon>
        <taxon>Gastropoda</taxon>
        <taxon>Heterobranchia</taxon>
        <taxon>Euthyneura</taxon>
        <taxon>Panpulmonata</taxon>
        <taxon>Sacoglossa</taxon>
        <taxon>Placobranchoidea</taxon>
        <taxon>Plakobranchidae</taxon>
        <taxon>Elysia</taxon>
    </lineage>
</organism>
<accession>A0AAV4F8S6</accession>
<dbReference type="InterPro" id="IPR050113">
    <property type="entry name" value="Ub_conjugating_enzyme"/>
</dbReference>
<dbReference type="Pfam" id="PF00179">
    <property type="entry name" value="UQ_con"/>
    <property type="match status" value="1"/>
</dbReference>
<dbReference type="SMART" id="SM00212">
    <property type="entry name" value="UBCc"/>
    <property type="match status" value="1"/>
</dbReference>
<comment type="caution">
    <text evidence="4">The sequence shown here is derived from an EMBL/GenBank/DDBJ whole genome shotgun (WGS) entry which is preliminary data.</text>
</comment>
<keyword evidence="2" id="KW-0732">Signal</keyword>
<dbReference type="Gene3D" id="3.10.110.10">
    <property type="entry name" value="Ubiquitin Conjugating Enzyme"/>
    <property type="match status" value="1"/>
</dbReference>
<feature type="chain" id="PRO_5043439102" evidence="2">
    <location>
        <begin position="20"/>
        <end position="152"/>
    </location>
</feature>
<evidence type="ECO:0000256" key="2">
    <source>
        <dbReference type="SAM" id="SignalP"/>
    </source>
</evidence>
<dbReference type="CDD" id="cd23807">
    <property type="entry name" value="UEV_UBE2V"/>
    <property type="match status" value="1"/>
</dbReference>
<name>A0AAV4F8S6_9GAST</name>
<dbReference type="PANTHER" id="PTHR24067">
    <property type="entry name" value="UBIQUITIN-CONJUGATING ENZYME E2"/>
    <property type="match status" value="1"/>
</dbReference>
<dbReference type="PROSITE" id="PS50127">
    <property type="entry name" value="UBC_2"/>
    <property type="match status" value="1"/>
</dbReference>
<keyword evidence="5" id="KW-1185">Reference proteome</keyword>
<sequence length="152" mass="17282">MNFLYIVSLLLTLNNSIHATSRHFQLLDELNAGINGADDRTISWGLADDDDNTLTNWNCVIIGPPRTNFENRIYQLRVRCGENYPLDPPEVRFVTRISLHGVNEDSGVVDPRSIEAFWTKHSSIKQLLQNIRKWMAQKGNSNLAQPPEGSTY</sequence>
<evidence type="ECO:0000256" key="1">
    <source>
        <dbReference type="ARBA" id="ARBA00022786"/>
    </source>
</evidence>
<dbReference type="FunFam" id="3.10.110.10:FF:000026">
    <property type="entry name" value="Ubiquitin-conjugating enzyme E2 variant"/>
    <property type="match status" value="1"/>
</dbReference>
<dbReference type="InterPro" id="IPR016135">
    <property type="entry name" value="UBQ-conjugating_enzyme/RWD"/>
</dbReference>
<dbReference type="SUPFAM" id="SSF54495">
    <property type="entry name" value="UBC-like"/>
    <property type="match status" value="1"/>
</dbReference>
<keyword evidence="1" id="KW-0833">Ubl conjugation pathway</keyword>
<dbReference type="InterPro" id="IPR000608">
    <property type="entry name" value="UBC"/>
</dbReference>
<protein>
    <submittedName>
        <fullName evidence="4">Ubiquitin-conjugating enzyme E2 variant 2</fullName>
    </submittedName>
</protein>
<dbReference type="Proteomes" id="UP000762676">
    <property type="component" value="Unassembled WGS sequence"/>
</dbReference>
<feature type="domain" description="UBC core" evidence="3">
    <location>
        <begin position="21"/>
        <end position="152"/>
    </location>
</feature>